<evidence type="ECO:0000313" key="5">
    <source>
        <dbReference type="Ensembl" id="ENSOMYP00000015211.2"/>
    </source>
</evidence>
<evidence type="ECO:0000256" key="2">
    <source>
        <dbReference type="ARBA" id="ARBA00022792"/>
    </source>
</evidence>
<dbReference type="AlphaFoldDB" id="A0A8C7P1G8"/>
<dbReference type="InterPro" id="IPR036869">
    <property type="entry name" value="J_dom_sf"/>
</dbReference>
<dbReference type="GO" id="GO:0001671">
    <property type="term" value="F:ATPase activator activity"/>
    <property type="evidence" value="ECO:0007669"/>
    <property type="project" value="TreeGrafter"/>
</dbReference>
<dbReference type="GO" id="GO:0030150">
    <property type="term" value="P:protein import into mitochondrial matrix"/>
    <property type="evidence" value="ECO:0007669"/>
    <property type="project" value="TreeGrafter"/>
</dbReference>
<dbReference type="PANTHER" id="PTHR12763:SF7">
    <property type="entry name" value="DNAJ HOMOLOG SUBFAMILY C MEMBER 15"/>
    <property type="match status" value="1"/>
</dbReference>
<keyword evidence="2" id="KW-0999">Mitochondrion inner membrane</keyword>
<reference evidence="5" key="2">
    <citation type="submission" date="2025-08" db="UniProtKB">
        <authorList>
            <consortium name="Ensembl"/>
        </authorList>
    </citation>
    <scope>IDENTIFICATION</scope>
</reference>
<sequence length="133" mass="14523">MTPSILPKVVSKWLKDNKVKVLEWTSQSPDLIPIEHLWVCCILSVLTSLLALQSFSSHHYNGGFDQKITKKEASLVLGISPTNTKSKVRDAHRRIMVLNHPGSPSVATSINAVTLGYVLGSGNTVSISFHVFG</sequence>
<dbReference type="Gene3D" id="3.30.420.10">
    <property type="entry name" value="Ribonuclease H-like superfamily/Ribonuclease H"/>
    <property type="match status" value="1"/>
</dbReference>
<evidence type="ECO:0000256" key="1">
    <source>
        <dbReference type="ARBA" id="ARBA00004273"/>
    </source>
</evidence>
<name>A0A8C7P1G8_ONCMY</name>
<dbReference type="Proteomes" id="UP000694395">
    <property type="component" value="Chromosome 3"/>
</dbReference>
<dbReference type="GO" id="GO:0003676">
    <property type="term" value="F:nucleic acid binding"/>
    <property type="evidence" value="ECO:0007669"/>
    <property type="project" value="InterPro"/>
</dbReference>
<evidence type="ECO:0000256" key="4">
    <source>
        <dbReference type="ARBA" id="ARBA00023136"/>
    </source>
</evidence>
<keyword evidence="6" id="KW-1185">Reference proteome</keyword>
<dbReference type="Gene3D" id="1.10.287.110">
    <property type="entry name" value="DnaJ domain"/>
    <property type="match status" value="1"/>
</dbReference>
<evidence type="ECO:0000256" key="3">
    <source>
        <dbReference type="ARBA" id="ARBA00023128"/>
    </source>
</evidence>
<dbReference type="InterPro" id="IPR036397">
    <property type="entry name" value="RNaseH_sf"/>
</dbReference>
<keyword evidence="4" id="KW-0472">Membrane</keyword>
<reference evidence="5" key="1">
    <citation type="submission" date="2020-07" db="EMBL/GenBank/DDBJ databases">
        <title>A long reads based de novo assembly of the rainbow trout Arlee double haploid line genome.</title>
        <authorList>
            <person name="Gao G."/>
            <person name="Palti Y."/>
        </authorList>
    </citation>
    <scope>NUCLEOTIDE SEQUENCE [LARGE SCALE GENOMIC DNA]</scope>
</reference>
<dbReference type="GO" id="GO:0001405">
    <property type="term" value="C:PAM complex, Tim23 associated import motor"/>
    <property type="evidence" value="ECO:0007669"/>
    <property type="project" value="TreeGrafter"/>
</dbReference>
<keyword evidence="3" id="KW-0496">Mitochondrion</keyword>
<dbReference type="SUPFAM" id="SSF46565">
    <property type="entry name" value="Chaperone J-domain"/>
    <property type="match status" value="1"/>
</dbReference>
<protein>
    <recommendedName>
        <fullName evidence="7">J domain-containing protein</fullName>
    </recommendedName>
</protein>
<evidence type="ECO:0008006" key="7">
    <source>
        <dbReference type="Google" id="ProtNLM"/>
    </source>
</evidence>
<reference evidence="5" key="3">
    <citation type="submission" date="2025-09" db="UniProtKB">
        <authorList>
            <consortium name="Ensembl"/>
        </authorList>
    </citation>
    <scope>IDENTIFICATION</scope>
</reference>
<dbReference type="Ensembl" id="ENSOMYT00000016805.2">
    <property type="protein sequence ID" value="ENSOMYP00000015211.2"/>
    <property type="gene ID" value="ENSOMYG00000007502.2"/>
</dbReference>
<evidence type="ECO:0000313" key="6">
    <source>
        <dbReference type="Proteomes" id="UP000694395"/>
    </source>
</evidence>
<dbReference type="PANTHER" id="PTHR12763">
    <property type="match status" value="1"/>
</dbReference>
<proteinExistence type="predicted"/>
<organism evidence="5 6">
    <name type="scientific">Oncorhynchus mykiss</name>
    <name type="common">Rainbow trout</name>
    <name type="synonym">Salmo gairdneri</name>
    <dbReference type="NCBI Taxonomy" id="8022"/>
    <lineage>
        <taxon>Eukaryota</taxon>
        <taxon>Metazoa</taxon>
        <taxon>Chordata</taxon>
        <taxon>Craniata</taxon>
        <taxon>Vertebrata</taxon>
        <taxon>Euteleostomi</taxon>
        <taxon>Actinopterygii</taxon>
        <taxon>Neopterygii</taxon>
        <taxon>Teleostei</taxon>
        <taxon>Protacanthopterygii</taxon>
        <taxon>Salmoniformes</taxon>
        <taxon>Salmonidae</taxon>
        <taxon>Salmoninae</taxon>
        <taxon>Oncorhynchus</taxon>
    </lineage>
</organism>
<accession>A0A8C7P1G8</accession>
<comment type="subcellular location">
    <subcellularLocation>
        <location evidence="1">Mitochondrion inner membrane</location>
    </subcellularLocation>
</comment>